<keyword evidence="1" id="KW-0472">Membrane</keyword>
<gene>
    <name evidence="3" type="ORF">C8F04DRAFT_1112949</name>
</gene>
<feature type="transmembrane region" description="Helical" evidence="1">
    <location>
        <begin position="137"/>
        <end position="157"/>
    </location>
</feature>
<evidence type="ECO:0000256" key="1">
    <source>
        <dbReference type="SAM" id="Phobius"/>
    </source>
</evidence>
<comment type="caution">
    <text evidence="3">The sequence shown here is derived from an EMBL/GenBank/DDBJ whole genome shotgun (WGS) entry which is preliminary data.</text>
</comment>
<dbReference type="InterPro" id="IPR045339">
    <property type="entry name" value="DUF6534"/>
</dbReference>
<feature type="transmembrane region" description="Helical" evidence="1">
    <location>
        <begin position="23"/>
        <end position="42"/>
    </location>
</feature>
<sequence>MILYGLLITQITTYFQAQRKDALWIRLLVFYVFFVETCNTALDISIMYQPLILDYGTIPGNLPTVFLTQPLCISLVQIPVEMFFIWRIHTLTDSRIIPGIFIALSVVAFGGGIWTTVALAGAGRWDNVSVSFHAATLWIAASMTTDLCIAFCLAWVLRRKKTGFGDTDTVVDRIVRMTVQTGLVTAVCNILDLLSFLLIKNSTLNFMWSNPLSKLYSNCMMSTLNARSNLKQSLPDHISDSGPTREDIGGASVLVAAPPFPFHAKTRRTLADDFNDREYGIRMNQVGATKKKCISG</sequence>
<feature type="transmembrane region" description="Helical" evidence="1">
    <location>
        <begin position="62"/>
        <end position="84"/>
    </location>
</feature>
<dbReference type="Proteomes" id="UP001218188">
    <property type="component" value="Unassembled WGS sequence"/>
</dbReference>
<dbReference type="PANTHER" id="PTHR40465:SF1">
    <property type="entry name" value="DUF6534 DOMAIN-CONTAINING PROTEIN"/>
    <property type="match status" value="1"/>
</dbReference>
<reference evidence="3" key="1">
    <citation type="submission" date="2023-03" db="EMBL/GenBank/DDBJ databases">
        <title>Massive genome expansion in bonnet fungi (Mycena s.s.) driven by repeated elements and novel gene families across ecological guilds.</title>
        <authorList>
            <consortium name="Lawrence Berkeley National Laboratory"/>
            <person name="Harder C.B."/>
            <person name="Miyauchi S."/>
            <person name="Viragh M."/>
            <person name="Kuo A."/>
            <person name="Thoen E."/>
            <person name="Andreopoulos B."/>
            <person name="Lu D."/>
            <person name="Skrede I."/>
            <person name="Drula E."/>
            <person name="Henrissat B."/>
            <person name="Morin E."/>
            <person name="Kohler A."/>
            <person name="Barry K."/>
            <person name="LaButti K."/>
            <person name="Morin E."/>
            <person name="Salamov A."/>
            <person name="Lipzen A."/>
            <person name="Mereny Z."/>
            <person name="Hegedus B."/>
            <person name="Baldrian P."/>
            <person name="Stursova M."/>
            <person name="Weitz H."/>
            <person name="Taylor A."/>
            <person name="Grigoriev I.V."/>
            <person name="Nagy L.G."/>
            <person name="Martin F."/>
            <person name="Kauserud H."/>
        </authorList>
    </citation>
    <scope>NUCLEOTIDE SEQUENCE</scope>
    <source>
        <strain evidence="3">CBHHK200</strain>
    </source>
</reference>
<evidence type="ECO:0000259" key="2">
    <source>
        <dbReference type="Pfam" id="PF20152"/>
    </source>
</evidence>
<name>A0AAD6X3E9_9AGAR</name>
<feature type="transmembrane region" description="Helical" evidence="1">
    <location>
        <begin position="96"/>
        <end position="117"/>
    </location>
</feature>
<accession>A0AAD6X3E9</accession>
<keyword evidence="4" id="KW-1185">Reference proteome</keyword>
<proteinExistence type="predicted"/>
<organism evidence="3 4">
    <name type="scientific">Mycena alexandri</name>
    <dbReference type="NCBI Taxonomy" id="1745969"/>
    <lineage>
        <taxon>Eukaryota</taxon>
        <taxon>Fungi</taxon>
        <taxon>Dikarya</taxon>
        <taxon>Basidiomycota</taxon>
        <taxon>Agaricomycotina</taxon>
        <taxon>Agaricomycetes</taxon>
        <taxon>Agaricomycetidae</taxon>
        <taxon>Agaricales</taxon>
        <taxon>Marasmiineae</taxon>
        <taxon>Mycenaceae</taxon>
        <taxon>Mycena</taxon>
    </lineage>
</organism>
<evidence type="ECO:0000313" key="4">
    <source>
        <dbReference type="Proteomes" id="UP001218188"/>
    </source>
</evidence>
<keyword evidence="1" id="KW-0812">Transmembrane</keyword>
<dbReference type="PANTHER" id="PTHR40465">
    <property type="entry name" value="CHROMOSOME 1, WHOLE GENOME SHOTGUN SEQUENCE"/>
    <property type="match status" value="1"/>
</dbReference>
<keyword evidence="1" id="KW-1133">Transmembrane helix</keyword>
<dbReference type="Pfam" id="PF20152">
    <property type="entry name" value="DUF6534"/>
    <property type="match status" value="1"/>
</dbReference>
<protein>
    <recommendedName>
        <fullName evidence="2">DUF6534 domain-containing protein</fullName>
    </recommendedName>
</protein>
<dbReference type="EMBL" id="JARJCM010000088">
    <property type="protein sequence ID" value="KAJ7030744.1"/>
    <property type="molecule type" value="Genomic_DNA"/>
</dbReference>
<feature type="domain" description="DUF6534" evidence="2">
    <location>
        <begin position="142"/>
        <end position="228"/>
    </location>
</feature>
<feature type="transmembrane region" description="Helical" evidence="1">
    <location>
        <begin position="178"/>
        <end position="199"/>
    </location>
</feature>
<dbReference type="AlphaFoldDB" id="A0AAD6X3E9"/>
<evidence type="ECO:0000313" key="3">
    <source>
        <dbReference type="EMBL" id="KAJ7030744.1"/>
    </source>
</evidence>